<accession>A0A1G7AMN6</accession>
<dbReference type="InterPro" id="IPR019734">
    <property type="entry name" value="TPR_rpt"/>
</dbReference>
<dbReference type="PANTHER" id="PTHR44858:SF1">
    <property type="entry name" value="UDP-N-ACETYLGLUCOSAMINE--PEPTIDE N-ACETYLGLUCOSAMINYLTRANSFERASE SPINDLY-RELATED"/>
    <property type="match status" value="1"/>
</dbReference>
<dbReference type="AlphaFoldDB" id="A0A1G7AMN6"/>
<proteinExistence type="predicted"/>
<dbReference type="RefSeq" id="WP_091149161.1">
    <property type="nucleotide sequence ID" value="NZ_FNAI01000004.1"/>
</dbReference>
<dbReference type="SUPFAM" id="SSF48452">
    <property type="entry name" value="TPR-like"/>
    <property type="match status" value="2"/>
</dbReference>
<dbReference type="GO" id="GO:0009279">
    <property type="term" value="C:cell outer membrane"/>
    <property type="evidence" value="ECO:0007669"/>
    <property type="project" value="TreeGrafter"/>
</dbReference>
<evidence type="ECO:0000256" key="4">
    <source>
        <dbReference type="SAM" id="SignalP"/>
    </source>
</evidence>
<dbReference type="InterPro" id="IPR050498">
    <property type="entry name" value="Ycf3"/>
</dbReference>
<dbReference type="Pfam" id="PF13432">
    <property type="entry name" value="TPR_16"/>
    <property type="match status" value="1"/>
</dbReference>
<dbReference type="PROSITE" id="PS50005">
    <property type="entry name" value="TPR"/>
    <property type="match status" value="3"/>
</dbReference>
<feature type="repeat" description="TPR" evidence="3">
    <location>
        <begin position="94"/>
        <end position="127"/>
    </location>
</feature>
<reference evidence="5 6" key="1">
    <citation type="submission" date="2016-10" db="EMBL/GenBank/DDBJ databases">
        <authorList>
            <person name="de Groot N.N."/>
        </authorList>
    </citation>
    <scope>NUCLEOTIDE SEQUENCE [LARGE SCALE GENOMIC DNA]</scope>
    <source>
        <strain evidence="5 6">47C3B</strain>
    </source>
</reference>
<evidence type="ECO:0000256" key="2">
    <source>
        <dbReference type="ARBA" id="ARBA00022803"/>
    </source>
</evidence>
<dbReference type="SMART" id="SM00028">
    <property type="entry name" value="TPR"/>
    <property type="match status" value="12"/>
</dbReference>
<dbReference type="InterPro" id="IPR011990">
    <property type="entry name" value="TPR-like_helical_dom_sf"/>
</dbReference>
<keyword evidence="1" id="KW-0677">Repeat</keyword>
<dbReference type="Pfam" id="PF13424">
    <property type="entry name" value="TPR_12"/>
    <property type="match status" value="1"/>
</dbReference>
<evidence type="ECO:0000256" key="3">
    <source>
        <dbReference type="PROSITE-ProRule" id="PRU00339"/>
    </source>
</evidence>
<feature type="repeat" description="TPR" evidence="3">
    <location>
        <begin position="204"/>
        <end position="237"/>
    </location>
</feature>
<dbReference type="OrthoDB" id="712930at2"/>
<evidence type="ECO:0000313" key="6">
    <source>
        <dbReference type="Proteomes" id="UP000199072"/>
    </source>
</evidence>
<dbReference type="Gene3D" id="1.25.40.10">
    <property type="entry name" value="Tetratricopeptide repeat domain"/>
    <property type="match status" value="5"/>
</dbReference>
<dbReference type="EMBL" id="FNAI01000004">
    <property type="protein sequence ID" value="SDE15275.1"/>
    <property type="molecule type" value="Genomic_DNA"/>
</dbReference>
<gene>
    <name evidence="5" type="ORF">SAMN05216464_104147</name>
</gene>
<keyword evidence="4" id="KW-0732">Signal</keyword>
<organism evidence="5 6">
    <name type="scientific">Mucilaginibacter pineti</name>
    <dbReference type="NCBI Taxonomy" id="1391627"/>
    <lineage>
        <taxon>Bacteria</taxon>
        <taxon>Pseudomonadati</taxon>
        <taxon>Bacteroidota</taxon>
        <taxon>Sphingobacteriia</taxon>
        <taxon>Sphingobacteriales</taxon>
        <taxon>Sphingobacteriaceae</taxon>
        <taxon>Mucilaginibacter</taxon>
    </lineage>
</organism>
<evidence type="ECO:0000256" key="1">
    <source>
        <dbReference type="ARBA" id="ARBA00022737"/>
    </source>
</evidence>
<protein>
    <submittedName>
        <fullName evidence="5">Tetratricopeptide repeat-containing protein</fullName>
    </submittedName>
</protein>
<dbReference type="Proteomes" id="UP000199072">
    <property type="component" value="Unassembled WGS sequence"/>
</dbReference>
<feature type="signal peptide" evidence="4">
    <location>
        <begin position="1"/>
        <end position="17"/>
    </location>
</feature>
<dbReference type="Pfam" id="PF13181">
    <property type="entry name" value="TPR_8"/>
    <property type="match status" value="3"/>
</dbReference>
<keyword evidence="6" id="KW-1185">Reference proteome</keyword>
<dbReference type="STRING" id="1391627.SAMN05216464_104147"/>
<dbReference type="NCBIfam" id="NF047558">
    <property type="entry name" value="TPR_END_plus"/>
    <property type="match status" value="1"/>
</dbReference>
<sequence length="512" mass="58731">MKLILPALILLFFTSNAICQTTIDFKAIGDSLFRSADYNGAIVNYTQGINNVKNDKSGLAELLDKRALAELRLEQHDKVIADETAAIAENPILGDAYWNRGLAYARTEKYQLAIDDYNKAILTFKGDNERQSKLYDNLGLSKAELKLYKDAIDAYNQALSLNSKNGKVYWHRAIAFNGNKDYQLAIDDYTMAMFYNQENTQELATLYDNRGLNKRSLKKYREALNDFNTALRLNPQRGTAYWHRAYTYHLNSDHQLAINDYTTAIPFYKNSKEQTAQLLESRSVDEIAAYQPQKAIDDVTSAIELYPKNGFTYWTRANIYAQTGNYKLSIDDYNKTMEFFKDNKKVLCNLHADIASDLYITKDNKNALKECNTSIELYPDFCLPYFTRGKLYLKRLENKDLAIKDFNKVLELDTTKSTVAYIFSQFYLGHADTALGKLQENILKISNSDDLIRQYYNFACLYSLLNKPQEANIYLKKAVDAGYSKSYAADDEDFDNIRKTPDYIALMANLGH</sequence>
<dbReference type="GO" id="GO:0046813">
    <property type="term" value="P:receptor-mediated virion attachment to host cell"/>
    <property type="evidence" value="ECO:0007669"/>
    <property type="project" value="TreeGrafter"/>
</dbReference>
<keyword evidence="2 3" id="KW-0802">TPR repeat</keyword>
<name>A0A1G7AMN6_9SPHI</name>
<evidence type="ECO:0000313" key="5">
    <source>
        <dbReference type="EMBL" id="SDE15275.1"/>
    </source>
</evidence>
<feature type="chain" id="PRO_5011506332" evidence="4">
    <location>
        <begin position="18"/>
        <end position="512"/>
    </location>
</feature>
<feature type="repeat" description="TPR" evidence="3">
    <location>
        <begin position="132"/>
        <end position="165"/>
    </location>
</feature>
<dbReference type="PANTHER" id="PTHR44858">
    <property type="entry name" value="TETRATRICOPEPTIDE REPEAT PROTEIN 6"/>
    <property type="match status" value="1"/>
</dbReference>